<dbReference type="Proteomes" id="UP001212803">
    <property type="component" value="Chromosome"/>
</dbReference>
<evidence type="ECO:0008006" key="4">
    <source>
        <dbReference type="Google" id="ProtNLM"/>
    </source>
</evidence>
<proteinExistence type="predicted"/>
<feature type="transmembrane region" description="Helical" evidence="1">
    <location>
        <begin position="39"/>
        <end position="59"/>
    </location>
</feature>
<dbReference type="RefSeq" id="WP_270056028.1">
    <property type="nucleotide sequence ID" value="NZ_CP115149.1"/>
</dbReference>
<feature type="transmembrane region" description="Helical" evidence="1">
    <location>
        <begin position="80"/>
        <end position="99"/>
    </location>
</feature>
<sequence length="212" mass="22266">MTSWRLGIASGLAAVAAVLLVRASGDSAAAHTWHALRAAGFVTYLLFWVSCLSGMAFYLRIAVPRVRASALFELHRVTGVLAAAFLASHLVGVLVDPWIHFRLIDILAGATASYRPFALFLGAAGAWAVAIVVATTAFSGRFRYATWLNLHRLAFPGYVVALFHGLLAGSDSANPLVLAMYGLTAGAVAGLGVLRLAGRERPVPAAVSVPGR</sequence>
<feature type="transmembrane region" description="Helical" evidence="1">
    <location>
        <begin position="150"/>
        <end position="170"/>
    </location>
</feature>
<feature type="transmembrane region" description="Helical" evidence="1">
    <location>
        <begin position="119"/>
        <end position="138"/>
    </location>
</feature>
<reference evidence="2 3" key="1">
    <citation type="journal article" date="2023" name="ISME J.">
        <title>Thermophilic Dehalococcoidia with unusual traits shed light on an unexpected past.</title>
        <authorList>
            <person name="Palmer M."/>
            <person name="Covington J.K."/>
            <person name="Zhou E.M."/>
            <person name="Thomas S.C."/>
            <person name="Habib N."/>
            <person name="Seymour C.O."/>
            <person name="Lai D."/>
            <person name="Johnston J."/>
            <person name="Hashimi A."/>
            <person name="Jiao J.Y."/>
            <person name="Muok A.R."/>
            <person name="Liu L."/>
            <person name="Xian W.D."/>
            <person name="Zhi X.Y."/>
            <person name="Li M.M."/>
            <person name="Silva L.P."/>
            <person name="Bowen B.P."/>
            <person name="Louie K."/>
            <person name="Briegel A."/>
            <person name="Pett-Ridge J."/>
            <person name="Weber P.K."/>
            <person name="Tocheva E.I."/>
            <person name="Woyke T."/>
            <person name="Northen T.R."/>
            <person name="Mayali X."/>
            <person name="Li W.J."/>
            <person name="Hedlund B.P."/>
        </authorList>
    </citation>
    <scope>NUCLEOTIDE SEQUENCE [LARGE SCALE GENOMIC DNA]</scope>
    <source>
        <strain evidence="2 3">YIM 72310</strain>
    </source>
</reference>
<dbReference type="EMBL" id="CP115149">
    <property type="protein sequence ID" value="WBL35502.1"/>
    <property type="molecule type" value="Genomic_DNA"/>
</dbReference>
<evidence type="ECO:0000313" key="3">
    <source>
        <dbReference type="Proteomes" id="UP001212803"/>
    </source>
</evidence>
<protein>
    <recommendedName>
        <fullName evidence="4">Ferric oxidoreductase domain-containing protein</fullName>
    </recommendedName>
</protein>
<gene>
    <name evidence="2" type="ORF">O0235_12050</name>
</gene>
<feature type="transmembrane region" description="Helical" evidence="1">
    <location>
        <begin position="176"/>
        <end position="194"/>
    </location>
</feature>
<keyword evidence="1" id="KW-1133">Transmembrane helix</keyword>
<accession>A0ABY7M5T0</accession>
<evidence type="ECO:0000313" key="2">
    <source>
        <dbReference type="EMBL" id="WBL35502.1"/>
    </source>
</evidence>
<evidence type="ECO:0000256" key="1">
    <source>
        <dbReference type="SAM" id="Phobius"/>
    </source>
</evidence>
<keyword evidence="3" id="KW-1185">Reference proteome</keyword>
<keyword evidence="1" id="KW-0812">Transmembrane</keyword>
<keyword evidence="1" id="KW-0472">Membrane</keyword>
<organism evidence="2 3">
    <name type="scientific">Tepidiforma flava</name>
    <dbReference type="NCBI Taxonomy" id="3004094"/>
    <lineage>
        <taxon>Bacteria</taxon>
        <taxon>Bacillati</taxon>
        <taxon>Chloroflexota</taxon>
        <taxon>Tepidiformia</taxon>
        <taxon>Tepidiformales</taxon>
        <taxon>Tepidiformaceae</taxon>
        <taxon>Tepidiforma</taxon>
    </lineage>
</organism>
<name>A0ABY7M5T0_9CHLR</name>